<dbReference type="Pfam" id="PF09234">
    <property type="entry name" value="DUF1963"/>
    <property type="match status" value="1"/>
</dbReference>
<evidence type="ECO:0000313" key="1">
    <source>
        <dbReference type="EMBL" id="MDR7319901.1"/>
    </source>
</evidence>
<dbReference type="AlphaFoldDB" id="A0AAE4CNV3"/>
<dbReference type="InterPro" id="IPR035948">
    <property type="entry name" value="YwqG-like_sf"/>
</dbReference>
<proteinExistence type="predicted"/>
<dbReference type="EMBL" id="JAVDYC010000001">
    <property type="protein sequence ID" value="MDR7319901.1"/>
    <property type="molecule type" value="Genomic_DNA"/>
</dbReference>
<dbReference type="InterPro" id="IPR015315">
    <property type="entry name" value="DUF1963"/>
</dbReference>
<name>A0AAE4CNV3_9ACTN</name>
<dbReference type="SUPFAM" id="SSF103032">
    <property type="entry name" value="Hypothetical protein YwqG"/>
    <property type="match status" value="1"/>
</dbReference>
<gene>
    <name evidence="1" type="ORF">J2S44_000151</name>
</gene>
<keyword evidence="2" id="KW-1185">Reference proteome</keyword>
<organism evidence="1 2">
    <name type="scientific">Catenuloplanes niger</name>
    <dbReference type="NCBI Taxonomy" id="587534"/>
    <lineage>
        <taxon>Bacteria</taxon>
        <taxon>Bacillati</taxon>
        <taxon>Actinomycetota</taxon>
        <taxon>Actinomycetes</taxon>
        <taxon>Micromonosporales</taxon>
        <taxon>Micromonosporaceae</taxon>
        <taxon>Catenuloplanes</taxon>
    </lineage>
</organism>
<reference evidence="1 2" key="1">
    <citation type="submission" date="2023-07" db="EMBL/GenBank/DDBJ databases">
        <title>Sequencing the genomes of 1000 actinobacteria strains.</title>
        <authorList>
            <person name="Klenk H.-P."/>
        </authorList>
    </citation>
    <scope>NUCLEOTIDE SEQUENCE [LARGE SCALE GENOMIC DNA]</scope>
    <source>
        <strain evidence="1 2">DSM 44711</strain>
    </source>
</reference>
<dbReference type="RefSeq" id="WP_310407862.1">
    <property type="nucleotide sequence ID" value="NZ_JAVDYC010000001.1"/>
</dbReference>
<dbReference type="Proteomes" id="UP001183629">
    <property type="component" value="Unassembled WGS sequence"/>
</dbReference>
<evidence type="ECO:0008006" key="3">
    <source>
        <dbReference type="Google" id="ProtNLM"/>
    </source>
</evidence>
<comment type="caution">
    <text evidence="1">The sequence shown here is derived from an EMBL/GenBank/DDBJ whole genome shotgun (WGS) entry which is preliminary data.</text>
</comment>
<protein>
    <recommendedName>
        <fullName evidence="3">DUF1963 domain-containing protein</fullName>
    </recommendedName>
</protein>
<accession>A0AAE4CNV3</accession>
<dbReference type="Gene3D" id="2.30.320.10">
    <property type="entry name" value="YwqG-like"/>
    <property type="match status" value="1"/>
</dbReference>
<evidence type="ECO:0000313" key="2">
    <source>
        <dbReference type="Proteomes" id="UP001183629"/>
    </source>
</evidence>
<sequence>MDYRDEFRRAAVESGIPATEAAAFAEFIRFSIWTSPYYKGVPVGRSGGLPRLPAGTAWPESPEGPLPYVVEFDCAALPTIDGLALPADGSLLVFLHHEDAYETYSITGQQAYARIVHVPAGTETVPASEPEHGEWVFADSERPFVAPEYRLRATVRPELPHWLARDTSRGLSDFQQRLADTVPHRDRLRALLAELWPAVEYGSHYDLGGYTGHIGGLYSPHLYDTAELTMAIENLEARGVDDVRGNEEEELHRVMSEWVPLLQFHADDVHVARFLVRHDDLAAGRPDRAMLFCEFTE</sequence>